<comment type="caution">
    <text evidence="3">The sequence shown here is derived from an EMBL/GenBank/DDBJ whole genome shotgun (WGS) entry which is preliminary data.</text>
</comment>
<accession>A0A1Z5HPD0</accession>
<dbReference type="InterPro" id="IPR018649">
    <property type="entry name" value="SHOCT"/>
</dbReference>
<feature type="coiled-coil region" evidence="1">
    <location>
        <begin position="160"/>
        <end position="211"/>
    </location>
</feature>
<keyword evidence="4" id="KW-1185">Reference proteome</keyword>
<organism evidence="3 4">
    <name type="scientific">Calderihabitans maritimus</name>
    <dbReference type="NCBI Taxonomy" id="1246530"/>
    <lineage>
        <taxon>Bacteria</taxon>
        <taxon>Bacillati</taxon>
        <taxon>Bacillota</taxon>
        <taxon>Clostridia</taxon>
        <taxon>Neomoorellales</taxon>
        <taxon>Calderihabitantaceae</taxon>
        <taxon>Calderihabitans</taxon>
    </lineage>
</organism>
<feature type="domain" description="SHOCT" evidence="2">
    <location>
        <begin position="93"/>
        <end position="113"/>
    </location>
</feature>
<proteinExistence type="predicted"/>
<evidence type="ECO:0000313" key="4">
    <source>
        <dbReference type="Proteomes" id="UP000197032"/>
    </source>
</evidence>
<keyword evidence="1" id="KW-0175">Coiled coil</keyword>
<dbReference type="RefSeq" id="WP_088552862.1">
    <property type="nucleotide sequence ID" value="NZ_BDGJ01000011.1"/>
</dbReference>
<gene>
    <name evidence="3" type="ORF">KKC1_04600</name>
</gene>
<name>A0A1Z5HPD0_9FIRM</name>
<dbReference type="Proteomes" id="UP000197032">
    <property type="component" value="Unassembled WGS sequence"/>
</dbReference>
<dbReference type="AlphaFoldDB" id="A0A1Z5HPD0"/>
<dbReference type="EMBL" id="BDGJ01000011">
    <property type="protein sequence ID" value="GAW91298.1"/>
    <property type="molecule type" value="Genomic_DNA"/>
</dbReference>
<evidence type="ECO:0000256" key="1">
    <source>
        <dbReference type="SAM" id="Coils"/>
    </source>
</evidence>
<evidence type="ECO:0000313" key="3">
    <source>
        <dbReference type="EMBL" id="GAW91298.1"/>
    </source>
</evidence>
<protein>
    <recommendedName>
        <fullName evidence="2">SHOCT domain-containing protein</fullName>
    </recommendedName>
</protein>
<reference evidence="4" key="1">
    <citation type="journal article" date="2017" name="Appl. Environ. Microbiol.">
        <title>Genomic analysis of Calderihabitans maritimus KKC1, a thermophilic hydrogenogenic carboxydotrophic bacterium isolated from marine sediment.</title>
        <authorList>
            <person name="Omae K."/>
            <person name="Yoneda Y."/>
            <person name="Fukuyama Y."/>
            <person name="Yoshida T."/>
            <person name="Sako Y."/>
        </authorList>
    </citation>
    <scope>NUCLEOTIDE SEQUENCE [LARGE SCALE GENOMIC DNA]</scope>
    <source>
        <strain evidence="4">KKC1</strain>
    </source>
</reference>
<dbReference type="Pfam" id="PF09851">
    <property type="entry name" value="SHOCT"/>
    <property type="match status" value="1"/>
</dbReference>
<sequence length="275" mass="31427">MKKVVGLALVLIMVLTVGLIAAVAAEPDSVLAKPFRGAGAKYGGLQRLLENGTIDQEQYEKITAVIAEIADLREELKDLEPAERRAKMAEVKEAKLKELLESGVISEEQYDQLMALMDRGFPRRGFGALHGKRPADIGVKNIRLYQRLEELGNQEINDALKKLKETVDKRTEVLKEIKKEILPQLREVWKSRDTERNKQIIQKRIEELDVESKLAQAKIDVRKAGLKIELELSEEQIDEKAIIEELKFIIDKEEEITTLLEQKLKLYQETVELFQ</sequence>
<evidence type="ECO:0000259" key="2">
    <source>
        <dbReference type="Pfam" id="PF09851"/>
    </source>
</evidence>